<evidence type="ECO:0000313" key="2">
    <source>
        <dbReference type="EMBL" id="CAL6035307.1"/>
    </source>
</evidence>
<comment type="caution">
    <text evidence="1">The sequence shown here is derived from an EMBL/GenBank/DDBJ whole genome shotgun (WGS) entry which is preliminary data.</text>
</comment>
<proteinExistence type="predicted"/>
<name>A0AA86QVJ4_9EUKA</name>
<dbReference type="EMBL" id="CAXDID020000130">
    <property type="protein sequence ID" value="CAL6035307.1"/>
    <property type="molecule type" value="Genomic_DNA"/>
</dbReference>
<accession>A0AA86QVJ4</accession>
<evidence type="ECO:0000313" key="1">
    <source>
        <dbReference type="EMBL" id="CAI9966839.1"/>
    </source>
</evidence>
<organism evidence="1">
    <name type="scientific">Hexamita inflata</name>
    <dbReference type="NCBI Taxonomy" id="28002"/>
    <lineage>
        <taxon>Eukaryota</taxon>
        <taxon>Metamonada</taxon>
        <taxon>Diplomonadida</taxon>
        <taxon>Hexamitidae</taxon>
        <taxon>Hexamitinae</taxon>
        <taxon>Hexamita</taxon>
    </lineage>
</organism>
<evidence type="ECO:0000313" key="3">
    <source>
        <dbReference type="Proteomes" id="UP001642409"/>
    </source>
</evidence>
<protein>
    <submittedName>
        <fullName evidence="1">Uncharacterized protein</fullName>
    </submittedName>
</protein>
<dbReference type="EMBL" id="CATOUU010001009">
    <property type="protein sequence ID" value="CAI9966839.1"/>
    <property type="molecule type" value="Genomic_DNA"/>
</dbReference>
<sequence>MIKLLQIVLQLNQNLKAYQLLQYNILYKSTSYVCNQLQFYSGRVNQYCLKQYQLNNVIINFDLQYSKILEIQQNTDVQQNNIKGVDTIQQSILSTQITHNQVGTYIISFYSFGDQRFIRVSETEIEIQIGSEYANCAFITKNIENIYIYGCQFKLLALTVDQISSLFYNIENIIQIEGTTIIFTFQGEIISGLTQECNAQINISSLNIQGNIAGSQLTVFYGISKELNSQVNLNQSSIQIEYDTLQAFYGLTYLTIAKLVINQTEFNIIGTQTEVFFGLAHQLGSSQIENSSLNFQISSQKSYALIEVQVGALSINNITVSGSITGNGIYGLVYEAQASVVIDSIIFSLVMNGANPCAFVFKITGSGSVSYNNISFAGIQNNPIAPSALAIGLTCPCPLGAQLVKGVCYCTANSTFDPDSQTCICISGPLVNGLCCPINSIMINSVCVCQPVNTVLDNGECKCAITGQQLISVDSNVVCVCTVAGAYPVSGACQCPLNAYMKDNTCVCPSGSALINDVCTCSTTNSIINTSLAEPICYCPFGATNSSNSCQCPINAFIKQNTCVCPIASININNICKCSTQNAIINTQLSTPACKCPAGTTNLSNSCQCPQNSTLINGVCKCDLQNQFIENGVCRCPTNGIIICPTGASLSGNSCVCNPNYNKDVDSKWQCVVYKCQYVLYQMHGQIRVQQLGVF</sequence>
<reference evidence="2 3" key="2">
    <citation type="submission" date="2024-07" db="EMBL/GenBank/DDBJ databases">
        <authorList>
            <person name="Akdeniz Z."/>
        </authorList>
    </citation>
    <scope>NUCLEOTIDE SEQUENCE [LARGE SCALE GENOMIC DNA]</scope>
</reference>
<dbReference type="Proteomes" id="UP001642409">
    <property type="component" value="Unassembled WGS sequence"/>
</dbReference>
<keyword evidence="3" id="KW-1185">Reference proteome</keyword>
<reference evidence="1" key="1">
    <citation type="submission" date="2023-06" db="EMBL/GenBank/DDBJ databases">
        <authorList>
            <person name="Kurt Z."/>
        </authorList>
    </citation>
    <scope>NUCLEOTIDE SEQUENCE</scope>
</reference>
<dbReference type="AlphaFoldDB" id="A0AA86QVJ4"/>
<gene>
    <name evidence="2" type="ORF">HINF_LOCUS35870</name>
    <name evidence="1" type="ORF">HINF_LOCUS54484</name>
</gene>